<evidence type="ECO:0000256" key="10">
    <source>
        <dbReference type="ARBA" id="ARBA00048721"/>
    </source>
</evidence>
<evidence type="ECO:0000256" key="8">
    <source>
        <dbReference type="ARBA" id="ARBA00022840"/>
    </source>
</evidence>
<dbReference type="GO" id="GO:0005524">
    <property type="term" value="F:ATP binding"/>
    <property type="evidence" value="ECO:0007669"/>
    <property type="project" value="UniProtKB-KW"/>
</dbReference>
<keyword evidence="6 11" id="KW-0548">Nucleotidyltransferase</keyword>
<keyword evidence="7 11" id="KW-0547">Nucleotide-binding</keyword>
<dbReference type="InterPro" id="IPR014729">
    <property type="entry name" value="Rossmann-like_a/b/a_fold"/>
</dbReference>
<dbReference type="EMBL" id="CP017415">
    <property type="protein sequence ID" value="AOU99713.1"/>
    <property type="molecule type" value="Genomic_DNA"/>
</dbReference>
<proteinExistence type="inferred from homology"/>
<dbReference type="PANTHER" id="PTHR39321">
    <property type="entry name" value="NICOTINATE-NUCLEOTIDE ADENYLYLTRANSFERASE-RELATED"/>
    <property type="match status" value="1"/>
</dbReference>
<keyword evidence="4 11" id="KW-0662">Pyridine nucleotide biosynthesis</keyword>
<name>A0A1D8ITG3_9GAMM</name>
<gene>
    <name evidence="11" type="primary">nadD</name>
    <name evidence="13" type="ORF">BI364_12235</name>
</gene>
<dbReference type="GO" id="GO:0004515">
    <property type="term" value="F:nicotinate-nucleotide adenylyltransferase activity"/>
    <property type="evidence" value="ECO:0007669"/>
    <property type="project" value="UniProtKB-UniRule"/>
</dbReference>
<dbReference type="AlphaFoldDB" id="A0A1D8ITG3"/>
<evidence type="ECO:0000256" key="5">
    <source>
        <dbReference type="ARBA" id="ARBA00022679"/>
    </source>
</evidence>
<dbReference type="InterPro" id="IPR004821">
    <property type="entry name" value="Cyt_trans-like"/>
</dbReference>
<comment type="pathway">
    <text evidence="2 11">Cofactor biosynthesis; NAD(+) biosynthesis; deamido-NAD(+) from nicotinate D-ribonucleotide: step 1/1.</text>
</comment>
<dbReference type="InterPro" id="IPR005248">
    <property type="entry name" value="NadD/NMNAT"/>
</dbReference>
<keyword evidence="9 11" id="KW-0520">NAD</keyword>
<dbReference type="EC" id="2.7.7.18" evidence="11"/>
<dbReference type="GO" id="GO:0009435">
    <property type="term" value="P:NAD+ biosynthetic process"/>
    <property type="evidence" value="ECO:0007669"/>
    <property type="project" value="UniProtKB-UniRule"/>
</dbReference>
<evidence type="ECO:0000259" key="12">
    <source>
        <dbReference type="Pfam" id="PF01467"/>
    </source>
</evidence>
<evidence type="ECO:0000256" key="4">
    <source>
        <dbReference type="ARBA" id="ARBA00022642"/>
    </source>
</evidence>
<protein>
    <recommendedName>
        <fullName evidence="11">Probable nicotinate-nucleotide adenylyltransferase</fullName>
        <ecNumber evidence="11">2.7.7.18</ecNumber>
    </recommendedName>
    <alternativeName>
        <fullName evidence="11">Deamido-NAD(+) diphosphorylase</fullName>
    </alternativeName>
    <alternativeName>
        <fullName evidence="11">Deamido-NAD(+) pyrophosphorylase</fullName>
    </alternativeName>
    <alternativeName>
        <fullName evidence="11">Nicotinate mononucleotide adenylyltransferase</fullName>
        <shortName evidence="11">NaMN adenylyltransferase</shortName>
    </alternativeName>
</protein>
<dbReference type="RefSeq" id="WP_070080056.1">
    <property type="nucleotide sequence ID" value="NZ_CP017415.1"/>
</dbReference>
<dbReference type="PANTHER" id="PTHR39321:SF3">
    <property type="entry name" value="PHOSPHOPANTETHEINE ADENYLYLTRANSFERASE"/>
    <property type="match status" value="1"/>
</dbReference>
<evidence type="ECO:0000256" key="9">
    <source>
        <dbReference type="ARBA" id="ARBA00023027"/>
    </source>
</evidence>
<dbReference type="NCBIfam" id="NF000840">
    <property type="entry name" value="PRK00071.1-3"/>
    <property type="match status" value="1"/>
</dbReference>
<reference evidence="14" key="1">
    <citation type="submission" date="2016-09" db="EMBL/GenBank/DDBJ databases">
        <title>Acidihalobacter prosperus F5.</title>
        <authorList>
            <person name="Khaleque H.N."/>
            <person name="Ramsay J.P."/>
            <person name="Kaksonen A.H."/>
            <person name="Boxall N.J."/>
            <person name="Watkin E.L.J."/>
        </authorList>
    </citation>
    <scope>NUCLEOTIDE SEQUENCE [LARGE SCALE GENOMIC DNA]</scope>
    <source>
        <strain evidence="14">F5</strain>
    </source>
</reference>
<accession>A0A1D8ITG3</accession>
<keyword evidence="14" id="KW-1185">Reference proteome</keyword>
<keyword evidence="8 11" id="KW-0067">ATP-binding</keyword>
<dbReference type="CDD" id="cd02165">
    <property type="entry name" value="NMNAT"/>
    <property type="match status" value="1"/>
</dbReference>
<dbReference type="Pfam" id="PF01467">
    <property type="entry name" value="CTP_transf_like"/>
    <property type="match status" value="1"/>
</dbReference>
<sequence>MIGLLGGTFDPIHYGHLRVALEIREALGLDEVRFLPCGIPPHRGVPGASAESRAALVALALADVPEFVLDRRELMRSGPSYTYDTLCSLREDFGAERPFCLILGADAFGGLPGWHRAGELLDLAHIIVARRPGEVPKMAPPLMALLGERITDCPADLRSSAGGRVMWIDVTQLDISATAIREQLRCDGNPRFLIPDAVLEAIRTQGLYGREQTHTLTDSGVT</sequence>
<evidence type="ECO:0000256" key="1">
    <source>
        <dbReference type="ARBA" id="ARBA00002324"/>
    </source>
</evidence>
<dbReference type="KEGG" id="aprs:BI364_12235"/>
<evidence type="ECO:0000256" key="3">
    <source>
        <dbReference type="ARBA" id="ARBA00009014"/>
    </source>
</evidence>
<comment type="similarity">
    <text evidence="3 11">Belongs to the NadD family.</text>
</comment>
<evidence type="ECO:0000256" key="11">
    <source>
        <dbReference type="HAMAP-Rule" id="MF_00244"/>
    </source>
</evidence>
<evidence type="ECO:0000313" key="13">
    <source>
        <dbReference type="EMBL" id="AOU99713.1"/>
    </source>
</evidence>
<dbReference type="SUPFAM" id="SSF52374">
    <property type="entry name" value="Nucleotidylyl transferase"/>
    <property type="match status" value="1"/>
</dbReference>
<dbReference type="NCBIfam" id="TIGR00482">
    <property type="entry name" value="nicotinate (nicotinamide) nucleotide adenylyltransferase"/>
    <property type="match status" value="1"/>
</dbReference>
<evidence type="ECO:0000256" key="6">
    <source>
        <dbReference type="ARBA" id="ARBA00022695"/>
    </source>
</evidence>
<evidence type="ECO:0000256" key="2">
    <source>
        <dbReference type="ARBA" id="ARBA00005019"/>
    </source>
</evidence>
<dbReference type="UniPathway" id="UPA00253">
    <property type="reaction ID" value="UER00332"/>
</dbReference>
<comment type="catalytic activity">
    <reaction evidence="10 11">
        <text>nicotinate beta-D-ribonucleotide + ATP + H(+) = deamido-NAD(+) + diphosphate</text>
        <dbReference type="Rhea" id="RHEA:22860"/>
        <dbReference type="ChEBI" id="CHEBI:15378"/>
        <dbReference type="ChEBI" id="CHEBI:30616"/>
        <dbReference type="ChEBI" id="CHEBI:33019"/>
        <dbReference type="ChEBI" id="CHEBI:57502"/>
        <dbReference type="ChEBI" id="CHEBI:58437"/>
        <dbReference type="EC" id="2.7.7.18"/>
    </reaction>
</comment>
<dbReference type="NCBIfam" id="TIGR00125">
    <property type="entry name" value="cyt_tran_rel"/>
    <property type="match status" value="1"/>
</dbReference>
<evidence type="ECO:0000313" key="14">
    <source>
        <dbReference type="Proteomes" id="UP000095401"/>
    </source>
</evidence>
<dbReference type="Gene3D" id="3.40.50.620">
    <property type="entry name" value="HUPs"/>
    <property type="match status" value="1"/>
</dbReference>
<organism evidence="13 14">
    <name type="scientific">Acidihalobacter yilgarnensis</name>
    <dbReference type="NCBI Taxonomy" id="2819280"/>
    <lineage>
        <taxon>Bacteria</taxon>
        <taxon>Pseudomonadati</taxon>
        <taxon>Pseudomonadota</taxon>
        <taxon>Gammaproteobacteria</taxon>
        <taxon>Chromatiales</taxon>
        <taxon>Ectothiorhodospiraceae</taxon>
        <taxon>Acidihalobacter</taxon>
    </lineage>
</organism>
<keyword evidence="5 11" id="KW-0808">Transferase</keyword>
<comment type="function">
    <text evidence="1 11">Catalyzes the reversible adenylation of nicotinate mononucleotide (NaMN) to nicotinic acid adenine dinucleotide (NaAD).</text>
</comment>
<dbReference type="NCBIfam" id="NF000839">
    <property type="entry name" value="PRK00071.1-1"/>
    <property type="match status" value="1"/>
</dbReference>
<dbReference type="HAMAP" id="MF_00244">
    <property type="entry name" value="NaMN_adenylyltr"/>
    <property type="match status" value="1"/>
</dbReference>
<dbReference type="Proteomes" id="UP000095401">
    <property type="component" value="Chromosome"/>
</dbReference>
<evidence type="ECO:0000256" key="7">
    <source>
        <dbReference type="ARBA" id="ARBA00022741"/>
    </source>
</evidence>
<feature type="domain" description="Cytidyltransferase-like" evidence="12">
    <location>
        <begin position="4"/>
        <end position="182"/>
    </location>
</feature>